<protein>
    <submittedName>
        <fullName evidence="1">Uncharacterized protein</fullName>
    </submittedName>
</protein>
<name>A0ACC2M8Z8_PERAE</name>
<sequence>MKKRAGAKLTSNAKNGVSPLPLSCPNRNTPPKPYEFKVTRFTSSKKKTAPAHAPSPFLQPQNLSPSNKNPATISDLKDLAASRANSIKRCLDLCHSEILKEIEASNSRLSKRFKIQSQACLQVMDEAEKEYKKMTDRISENIEVMQASYSEFITEAQAQASRVCKVTIPELAQSLEKGIECLRNRYGVPLMTA</sequence>
<dbReference type="EMBL" id="CM056813">
    <property type="protein sequence ID" value="KAJ8642267.1"/>
    <property type="molecule type" value="Genomic_DNA"/>
</dbReference>
<evidence type="ECO:0000313" key="2">
    <source>
        <dbReference type="Proteomes" id="UP001234297"/>
    </source>
</evidence>
<dbReference type="Proteomes" id="UP001234297">
    <property type="component" value="Chromosome 5"/>
</dbReference>
<proteinExistence type="predicted"/>
<comment type="caution">
    <text evidence="1">The sequence shown here is derived from an EMBL/GenBank/DDBJ whole genome shotgun (WGS) entry which is preliminary data.</text>
</comment>
<reference evidence="1 2" key="1">
    <citation type="journal article" date="2022" name="Hortic Res">
        <title>A haplotype resolved chromosomal level avocado genome allows analysis of novel avocado genes.</title>
        <authorList>
            <person name="Nath O."/>
            <person name="Fletcher S.J."/>
            <person name="Hayward A."/>
            <person name="Shaw L.M."/>
            <person name="Masouleh A.K."/>
            <person name="Furtado A."/>
            <person name="Henry R.J."/>
            <person name="Mitter N."/>
        </authorList>
    </citation>
    <scope>NUCLEOTIDE SEQUENCE [LARGE SCALE GENOMIC DNA]</scope>
    <source>
        <strain evidence="2">cv. Hass</strain>
    </source>
</reference>
<accession>A0ACC2M8Z8</accession>
<gene>
    <name evidence="1" type="ORF">MRB53_018961</name>
</gene>
<organism evidence="1 2">
    <name type="scientific">Persea americana</name>
    <name type="common">Avocado</name>
    <dbReference type="NCBI Taxonomy" id="3435"/>
    <lineage>
        <taxon>Eukaryota</taxon>
        <taxon>Viridiplantae</taxon>
        <taxon>Streptophyta</taxon>
        <taxon>Embryophyta</taxon>
        <taxon>Tracheophyta</taxon>
        <taxon>Spermatophyta</taxon>
        <taxon>Magnoliopsida</taxon>
        <taxon>Magnoliidae</taxon>
        <taxon>Laurales</taxon>
        <taxon>Lauraceae</taxon>
        <taxon>Persea</taxon>
    </lineage>
</organism>
<evidence type="ECO:0000313" key="1">
    <source>
        <dbReference type="EMBL" id="KAJ8642267.1"/>
    </source>
</evidence>
<keyword evidence="2" id="KW-1185">Reference proteome</keyword>